<protein>
    <submittedName>
        <fullName evidence="2">(African queen) hypothetical protein</fullName>
    </submittedName>
</protein>
<proteinExistence type="predicted"/>
<comment type="caution">
    <text evidence="2">The sequence shown here is derived from an EMBL/GenBank/DDBJ whole genome shotgun (WGS) entry which is preliminary data.</text>
</comment>
<reference evidence="2" key="1">
    <citation type="submission" date="2021-09" db="EMBL/GenBank/DDBJ databases">
        <authorList>
            <person name="Martin H S."/>
        </authorList>
    </citation>
    <scope>NUCLEOTIDE SEQUENCE</scope>
</reference>
<feature type="compositionally biased region" description="Polar residues" evidence="1">
    <location>
        <begin position="104"/>
        <end position="127"/>
    </location>
</feature>
<dbReference type="Proteomes" id="UP000789524">
    <property type="component" value="Unassembled WGS sequence"/>
</dbReference>
<dbReference type="AlphaFoldDB" id="A0A8J2VTN5"/>
<organism evidence="2 3">
    <name type="scientific">Danaus chrysippus</name>
    <name type="common">African queen</name>
    <dbReference type="NCBI Taxonomy" id="151541"/>
    <lineage>
        <taxon>Eukaryota</taxon>
        <taxon>Metazoa</taxon>
        <taxon>Ecdysozoa</taxon>
        <taxon>Arthropoda</taxon>
        <taxon>Hexapoda</taxon>
        <taxon>Insecta</taxon>
        <taxon>Pterygota</taxon>
        <taxon>Neoptera</taxon>
        <taxon>Endopterygota</taxon>
        <taxon>Lepidoptera</taxon>
        <taxon>Glossata</taxon>
        <taxon>Ditrysia</taxon>
        <taxon>Papilionoidea</taxon>
        <taxon>Nymphalidae</taxon>
        <taxon>Danainae</taxon>
        <taxon>Danaini</taxon>
        <taxon>Danaina</taxon>
        <taxon>Danaus</taxon>
        <taxon>Anosia</taxon>
    </lineage>
</organism>
<feature type="region of interest" description="Disordered" evidence="1">
    <location>
        <begin position="75"/>
        <end position="155"/>
    </location>
</feature>
<accession>A0A8J2VTN5</accession>
<sequence length="155" mass="17798">MAHYDFKNFMSTKFIDDFGKEFKKHEVLWQSYLLMDPNRLKSNFSTGRNHSSLILLYKLMVAARTFYSQELQVNKIGNAEKDENNDKNKSENDTEKVLDDLNKSKPSQKVTDEAGNNENAPKINQANGIDMENDRNYAQTNNSKDVSTSGGWYSP</sequence>
<name>A0A8J2VTN5_9NEOP</name>
<evidence type="ECO:0000313" key="3">
    <source>
        <dbReference type="Proteomes" id="UP000789524"/>
    </source>
</evidence>
<keyword evidence="3" id="KW-1185">Reference proteome</keyword>
<evidence type="ECO:0000313" key="2">
    <source>
        <dbReference type="EMBL" id="CAG9569643.1"/>
    </source>
</evidence>
<evidence type="ECO:0000256" key="1">
    <source>
        <dbReference type="SAM" id="MobiDB-lite"/>
    </source>
</evidence>
<gene>
    <name evidence="2" type="ORF">DCHRY22_LOCUS8977</name>
</gene>
<feature type="compositionally biased region" description="Basic and acidic residues" evidence="1">
    <location>
        <begin position="78"/>
        <end position="103"/>
    </location>
</feature>
<feature type="compositionally biased region" description="Polar residues" evidence="1">
    <location>
        <begin position="136"/>
        <end position="155"/>
    </location>
</feature>
<dbReference type="EMBL" id="CAKASE010000063">
    <property type="protein sequence ID" value="CAG9569643.1"/>
    <property type="molecule type" value="Genomic_DNA"/>
</dbReference>